<protein>
    <submittedName>
        <fullName evidence="1">Uncharacterized protein</fullName>
    </submittedName>
</protein>
<sequence length="141" mass="15568">MGTENAIPLEKEGAREQNDKLILSALETLRDPTKRAKLKLKCTVPAVCKLTKLSTNTIRSRSWAVAALKDMKAAAKRKATEVEAGETVPPAVSLVDALRGRVALLLEQNSLLFDEILLLREQVKARELRIEELQGKRLAAI</sequence>
<reference evidence="2" key="1">
    <citation type="submission" date="2016-10" db="EMBL/GenBank/DDBJ databases">
        <authorList>
            <person name="Varghese N."/>
            <person name="Submissions S."/>
        </authorList>
    </citation>
    <scope>NUCLEOTIDE SEQUENCE [LARGE SCALE GENOMIC DNA]</scope>
    <source>
        <strain evidence="2">DSM 7481</strain>
    </source>
</reference>
<dbReference type="STRING" id="32040.SAMN04489710_111144"/>
<dbReference type="EMBL" id="FOMQ01000011">
    <property type="protein sequence ID" value="SFE01046.1"/>
    <property type="molecule type" value="Genomic_DNA"/>
</dbReference>
<dbReference type="OrthoDB" id="9947364at2"/>
<accession>A0A1I1X0Y7</accession>
<gene>
    <name evidence="1" type="ORF">SAMN04489710_111144</name>
</gene>
<evidence type="ECO:0000313" key="1">
    <source>
        <dbReference type="EMBL" id="SFE01046.1"/>
    </source>
</evidence>
<evidence type="ECO:0000313" key="2">
    <source>
        <dbReference type="Proteomes" id="UP000199517"/>
    </source>
</evidence>
<organism evidence="1 2">
    <name type="scientific">Paracidovorax konjaci</name>
    <dbReference type="NCBI Taxonomy" id="32040"/>
    <lineage>
        <taxon>Bacteria</taxon>
        <taxon>Pseudomonadati</taxon>
        <taxon>Pseudomonadota</taxon>
        <taxon>Betaproteobacteria</taxon>
        <taxon>Burkholderiales</taxon>
        <taxon>Comamonadaceae</taxon>
        <taxon>Paracidovorax</taxon>
    </lineage>
</organism>
<dbReference type="Proteomes" id="UP000199517">
    <property type="component" value="Unassembled WGS sequence"/>
</dbReference>
<proteinExistence type="predicted"/>
<dbReference type="RefSeq" id="WP_092954543.1">
    <property type="nucleotide sequence ID" value="NZ_FOMQ01000011.1"/>
</dbReference>
<dbReference type="AlphaFoldDB" id="A0A1I1X0Y7"/>
<name>A0A1I1X0Y7_9BURK</name>
<keyword evidence="2" id="KW-1185">Reference proteome</keyword>